<dbReference type="PANTHER" id="PTHR37331">
    <property type="entry name" value="YALI0F11671P"/>
    <property type="match status" value="1"/>
</dbReference>
<proteinExistence type="predicted"/>
<dbReference type="OrthoDB" id="5397701at2759"/>
<evidence type="ECO:0000256" key="1">
    <source>
        <dbReference type="SAM" id="MobiDB-lite"/>
    </source>
</evidence>
<dbReference type="AlphaFoldDB" id="A0A420HQJ5"/>
<feature type="region of interest" description="Disordered" evidence="1">
    <location>
        <begin position="106"/>
        <end position="128"/>
    </location>
</feature>
<evidence type="ECO:0000313" key="2">
    <source>
        <dbReference type="EMBL" id="RKF59710.1"/>
    </source>
</evidence>
<protein>
    <submittedName>
        <fullName evidence="2">Uncharacterized protein</fullName>
    </submittedName>
</protein>
<name>A0A420HQJ5_9PEZI</name>
<organism evidence="2 3">
    <name type="scientific">Erysiphe neolycopersici</name>
    <dbReference type="NCBI Taxonomy" id="212602"/>
    <lineage>
        <taxon>Eukaryota</taxon>
        <taxon>Fungi</taxon>
        <taxon>Dikarya</taxon>
        <taxon>Ascomycota</taxon>
        <taxon>Pezizomycotina</taxon>
        <taxon>Leotiomycetes</taxon>
        <taxon>Erysiphales</taxon>
        <taxon>Erysiphaceae</taxon>
        <taxon>Erysiphe</taxon>
    </lineage>
</organism>
<keyword evidence="3" id="KW-1185">Reference proteome</keyword>
<dbReference type="Proteomes" id="UP000286134">
    <property type="component" value="Unassembled WGS sequence"/>
</dbReference>
<dbReference type="STRING" id="212602.A0A420HQJ5"/>
<evidence type="ECO:0000313" key="3">
    <source>
        <dbReference type="Proteomes" id="UP000286134"/>
    </source>
</evidence>
<gene>
    <name evidence="2" type="ORF">OnM2_058037</name>
</gene>
<accession>A0A420HQJ5</accession>
<sequence>MFNPLICRSKFITRQPLWSRIRYISTLPDNPYIYVFSSPNVYTLSFLPTDPPTQALSIGFTTQTPPVPSSFNENPAFLPIVHEVLAKHAASDPDLQGQAAAFASNSTSSSNFRGLSFPQRTKSRRRLEESETLANRGGWIHVNDLRAPPDYGRIAWPEDIFGSMEVDGDGNFVPGVNESSPIGNYQPCGTYRIVTSNGIIKLSDFLRLKLIERLTELEREHADPMQ</sequence>
<dbReference type="PANTHER" id="PTHR37331:SF1">
    <property type="entry name" value="YALI0F11671P"/>
    <property type="match status" value="1"/>
</dbReference>
<reference evidence="2 3" key="1">
    <citation type="journal article" date="2018" name="BMC Genomics">
        <title>Comparative genome analyses reveal sequence features reflecting distinct modes of host-adaptation between dicot and monocot powdery mildew.</title>
        <authorList>
            <person name="Wu Y."/>
            <person name="Ma X."/>
            <person name="Pan Z."/>
            <person name="Kale S.D."/>
            <person name="Song Y."/>
            <person name="King H."/>
            <person name="Zhang Q."/>
            <person name="Presley C."/>
            <person name="Deng X."/>
            <person name="Wei C.I."/>
            <person name="Xiao S."/>
        </authorList>
    </citation>
    <scope>NUCLEOTIDE SEQUENCE [LARGE SCALE GENOMIC DNA]</scope>
    <source>
        <strain evidence="2">UMSG2</strain>
    </source>
</reference>
<comment type="caution">
    <text evidence="2">The sequence shown here is derived from an EMBL/GenBank/DDBJ whole genome shotgun (WGS) entry which is preliminary data.</text>
</comment>
<dbReference type="EMBL" id="MCFK01005810">
    <property type="protein sequence ID" value="RKF59710.1"/>
    <property type="molecule type" value="Genomic_DNA"/>
</dbReference>